<reference evidence="2" key="1">
    <citation type="journal article" date="2014" name="Front. Microbiol.">
        <title>High frequency of phylogenetically diverse reductive dehalogenase-homologous genes in deep subseafloor sedimentary metagenomes.</title>
        <authorList>
            <person name="Kawai M."/>
            <person name="Futagami T."/>
            <person name="Toyoda A."/>
            <person name="Takaki Y."/>
            <person name="Nishi S."/>
            <person name="Hori S."/>
            <person name="Arai W."/>
            <person name="Tsubouchi T."/>
            <person name="Morono Y."/>
            <person name="Uchiyama I."/>
            <person name="Ito T."/>
            <person name="Fujiyama A."/>
            <person name="Inagaki F."/>
            <person name="Takami H."/>
        </authorList>
    </citation>
    <scope>NUCLEOTIDE SEQUENCE</scope>
    <source>
        <strain evidence="2">Expedition CK06-06</strain>
    </source>
</reference>
<dbReference type="Gene3D" id="1.10.101.10">
    <property type="entry name" value="PGBD-like superfamily/PGBD"/>
    <property type="match status" value="1"/>
</dbReference>
<organism evidence="2">
    <name type="scientific">marine sediment metagenome</name>
    <dbReference type="NCBI Taxonomy" id="412755"/>
    <lineage>
        <taxon>unclassified sequences</taxon>
        <taxon>metagenomes</taxon>
        <taxon>ecological metagenomes</taxon>
    </lineage>
</organism>
<dbReference type="SUPFAM" id="SSF47090">
    <property type="entry name" value="PGBD-like"/>
    <property type="match status" value="1"/>
</dbReference>
<evidence type="ECO:0000259" key="1">
    <source>
        <dbReference type="Pfam" id="PF01471"/>
    </source>
</evidence>
<comment type="caution">
    <text evidence="2">The sequence shown here is derived from an EMBL/GenBank/DDBJ whole genome shotgun (WGS) entry which is preliminary data.</text>
</comment>
<name>X1DML0_9ZZZZ</name>
<dbReference type="Pfam" id="PF01471">
    <property type="entry name" value="PG_binding_1"/>
    <property type="match status" value="1"/>
</dbReference>
<dbReference type="InterPro" id="IPR036366">
    <property type="entry name" value="PGBDSf"/>
</dbReference>
<dbReference type="InterPro" id="IPR036365">
    <property type="entry name" value="PGBD-like_sf"/>
</dbReference>
<dbReference type="InterPro" id="IPR002477">
    <property type="entry name" value="Peptidoglycan-bd-like"/>
</dbReference>
<dbReference type="AlphaFoldDB" id="X1DML0"/>
<dbReference type="EMBL" id="BART01026500">
    <property type="protein sequence ID" value="GAG97666.1"/>
    <property type="molecule type" value="Genomic_DNA"/>
</dbReference>
<evidence type="ECO:0000313" key="2">
    <source>
        <dbReference type="EMBL" id="GAG97666.1"/>
    </source>
</evidence>
<sequence>MGKSSSGSIQKGERGDRVKALQETLNANGADIKVDGIFGPATEAALRKYQKDNGYNQNGYVEPALADKMGIDLAMPAESGGDPGAGVATSKKGSELLLPGEAKLWYDSTSKQYIVIYVLPPVEKPDGTMTEPLYQSWTVESDEDLEAVVGPDKNPIAAKTLTTEELTAMGVVNFGGVDELRDWEGIEGDPIDTWAEDMSKLAVTRPWILDPEWQQLSIMAVMERDDAQLTEDEIRSTEWYRTHTDDERRWMEVSNGDPATAEKWIA</sequence>
<protein>
    <recommendedName>
        <fullName evidence="1">Peptidoglycan binding-like domain-containing protein</fullName>
    </recommendedName>
</protein>
<feature type="domain" description="Peptidoglycan binding-like" evidence="1">
    <location>
        <begin position="14"/>
        <end position="69"/>
    </location>
</feature>
<gene>
    <name evidence="2" type="ORF">S01H4_47253</name>
</gene>
<accession>X1DML0</accession>
<proteinExistence type="predicted"/>
<feature type="non-terminal residue" evidence="2">
    <location>
        <position position="266"/>
    </location>
</feature>